<evidence type="ECO:0000256" key="4">
    <source>
        <dbReference type="ARBA" id="ARBA00023163"/>
    </source>
</evidence>
<name>A0ABP6QR76_9ACTN</name>
<feature type="region of interest" description="Disordered" evidence="6">
    <location>
        <begin position="138"/>
        <end position="189"/>
    </location>
</feature>
<dbReference type="SUPFAM" id="SSF88946">
    <property type="entry name" value="Sigma2 domain of RNA polymerase sigma factors"/>
    <property type="match status" value="1"/>
</dbReference>
<feature type="coiled-coil region" evidence="5">
    <location>
        <begin position="994"/>
        <end position="1063"/>
    </location>
</feature>
<feature type="coiled-coil region" evidence="5">
    <location>
        <begin position="499"/>
        <end position="529"/>
    </location>
</feature>
<dbReference type="InterPro" id="IPR007627">
    <property type="entry name" value="RNA_pol_sigma70_r2"/>
</dbReference>
<keyword evidence="4" id="KW-0804">Transcription</keyword>
<feature type="region of interest" description="Disordered" evidence="6">
    <location>
        <begin position="1235"/>
        <end position="1255"/>
    </location>
</feature>
<keyword evidence="2" id="KW-0731">Sigma factor</keyword>
<dbReference type="InterPro" id="IPR013324">
    <property type="entry name" value="RNA_pol_sigma_r3/r4-like"/>
</dbReference>
<dbReference type="InterPro" id="IPR050239">
    <property type="entry name" value="Sigma-70_RNA_pol_init_factors"/>
</dbReference>
<dbReference type="Gene3D" id="1.10.10.10">
    <property type="entry name" value="Winged helix-like DNA-binding domain superfamily/Winged helix DNA-binding domain"/>
    <property type="match status" value="2"/>
</dbReference>
<dbReference type="PANTHER" id="PTHR30603:SF47">
    <property type="entry name" value="RNA POLYMERASE SIGMA FACTOR SIGD, CHLOROPLASTIC"/>
    <property type="match status" value="1"/>
</dbReference>
<dbReference type="InterPro" id="IPR007624">
    <property type="entry name" value="RNA_pol_sigma70_r3"/>
</dbReference>
<evidence type="ECO:0000313" key="8">
    <source>
        <dbReference type="EMBL" id="GAA3248456.1"/>
    </source>
</evidence>
<dbReference type="Gene3D" id="1.10.601.10">
    <property type="entry name" value="RNA Polymerase Primary Sigma Factor"/>
    <property type="match status" value="1"/>
</dbReference>
<feature type="compositionally biased region" description="Low complexity" evidence="6">
    <location>
        <begin position="157"/>
        <end position="179"/>
    </location>
</feature>
<dbReference type="SUPFAM" id="SSF88659">
    <property type="entry name" value="Sigma3 and sigma4 domains of RNA polymerase sigma factors"/>
    <property type="match status" value="2"/>
</dbReference>
<dbReference type="InterPro" id="IPR036388">
    <property type="entry name" value="WH-like_DNA-bd_sf"/>
</dbReference>
<feature type="compositionally biased region" description="Basic and acidic residues" evidence="6">
    <location>
        <begin position="1240"/>
        <end position="1255"/>
    </location>
</feature>
<sequence>MARLAADDSGSSALRAALGALLTQLRSAAVEGVVPERVFAESVRNLALGDAERERLRHELARLGLPVGELHVHSESDRRDGGKVARNCGESVFPRLSPVRHLLTRYADADGYVTSRVIDGVVRLAGLTASEAAQLRTETLVRAPEGEQGTGDGEGAGETATSSAAAGEATGHSEGSAAGDPEDAEVDGLDLEEPPAGALVQGDLAESVAAAHAVLDTDRRVRNPGGRLLSAQAEVGLAVLVRGGSDRIAEEPTDDELTALPPDDLRIRARDCLVLHNQRLVHALVRPHLEQGLDYEDLLQHGFLGLIRAVRKFDPAKGFKFSTYATWWIRQAITRAIADEGALIRVPVHMHEQMRKVARAERTLAAEGRRAGDADVAVRCDMTLQKVQEIRRLTHRTDSLDRVIGDGATLADFVGETHTLPPVETHVVGALYVDDVLAVVDTFTEREARILLRRLGLDGDEPSTLDELGREFGVSRERIRQIEGKARPALRVRLREAGLVGIEAACEKAERAAERAAEAKRAARVARSAQAARSVRIRLALRKMRAERLARLAAQQAEDAGAVPVVEAEPGHAVTTDAHDDALAAAAVDAEDAVDPRSAAHTEEAVDAGAAPAVVTTDAVPDVVAADWERACRMAEAPVDQLWWLADYARAALGDDGLAALLGRSAAGKAVRDAREGGRLSREVLTALEVLRRVFDALVAAGRTPEDFLDRPTEALVGATPRDYLARRPLVNRESRLAVRDALREFLTTVPTVDRDVDAPEQTKGVEKDAPKALRPDAEAETVTDTAAQASELAETEILVAPPQTTADWDKALALTEPPLGGGVSWLAEYALLALGHLQLSVLLGSPAADAVMRAARHRGTLDRPVIQALETLEDVFSAVKQRGLRPEHFFESPADVLAGVTPRAYLATRPLVRAASRVAVRDALRGFVAASAEPVGPTAEGGIDDLGMPGTPMGGARDENQASEPTDPAREAQPPAGPERLPAEDPAPGESRLASLTRQHERQLNEERRAAEERVAAVRAEAERELDAWEEVLFARMDTLLLRRERRVRAEAEVRVAQLKEQHHAAYRSVLDRAQKAEETARSAHEQRDRTGVLELRLRQYREGAEARIADLESRLSEAETAAVERERAAGAWIAELETRVQRAEAAVAERERAAASAREEYRQGAHLRIAELEARLRDAEEALVQRVAFAESARRRAEEAEQQAAQRIAQSEHDAWLRITALQTQLDQAQAQLAAAQEAERGRGSLRDRWRRS</sequence>
<dbReference type="PROSITE" id="PS00715">
    <property type="entry name" value="SIGMA70_1"/>
    <property type="match status" value="1"/>
</dbReference>
<organism evidence="8 9">
    <name type="scientific">Streptomyces labedae</name>
    <dbReference type="NCBI Taxonomy" id="285569"/>
    <lineage>
        <taxon>Bacteria</taxon>
        <taxon>Bacillati</taxon>
        <taxon>Actinomycetota</taxon>
        <taxon>Actinomycetes</taxon>
        <taxon>Kitasatosporales</taxon>
        <taxon>Streptomycetaceae</taxon>
        <taxon>Streptomyces</taxon>
    </lineage>
</organism>
<dbReference type="Pfam" id="PF04542">
    <property type="entry name" value="Sigma70_r2"/>
    <property type="match status" value="1"/>
</dbReference>
<evidence type="ECO:0000256" key="2">
    <source>
        <dbReference type="ARBA" id="ARBA00023082"/>
    </source>
</evidence>
<dbReference type="Proteomes" id="UP001500728">
    <property type="component" value="Unassembled WGS sequence"/>
</dbReference>
<dbReference type="CDD" id="cd06171">
    <property type="entry name" value="Sigma70_r4"/>
    <property type="match status" value="1"/>
</dbReference>
<evidence type="ECO:0000256" key="3">
    <source>
        <dbReference type="ARBA" id="ARBA00023125"/>
    </source>
</evidence>
<feature type="domain" description="RNA polymerase sigma-70" evidence="7">
    <location>
        <begin position="297"/>
        <end position="310"/>
    </location>
</feature>
<feature type="region of interest" description="Disordered" evidence="6">
    <location>
        <begin position="935"/>
        <end position="991"/>
    </location>
</feature>
<evidence type="ECO:0000256" key="1">
    <source>
        <dbReference type="ARBA" id="ARBA00023015"/>
    </source>
</evidence>
<keyword evidence="9" id="KW-1185">Reference proteome</keyword>
<evidence type="ECO:0000256" key="5">
    <source>
        <dbReference type="SAM" id="Coils"/>
    </source>
</evidence>
<proteinExistence type="predicted"/>
<dbReference type="Pfam" id="PF04545">
    <property type="entry name" value="Sigma70_r4"/>
    <property type="match status" value="1"/>
</dbReference>
<keyword evidence="1" id="KW-0805">Transcription regulation</keyword>
<dbReference type="InterPro" id="IPR013325">
    <property type="entry name" value="RNA_pol_sigma_r2"/>
</dbReference>
<evidence type="ECO:0000259" key="7">
    <source>
        <dbReference type="PROSITE" id="PS00715"/>
    </source>
</evidence>
<dbReference type="EMBL" id="BAAAUW010000001">
    <property type="protein sequence ID" value="GAA3248456.1"/>
    <property type="molecule type" value="Genomic_DNA"/>
</dbReference>
<dbReference type="Pfam" id="PF04539">
    <property type="entry name" value="Sigma70_r3"/>
    <property type="match status" value="1"/>
</dbReference>
<dbReference type="InterPro" id="IPR007630">
    <property type="entry name" value="RNA_pol_sigma70_r4"/>
</dbReference>
<feature type="compositionally biased region" description="Acidic residues" evidence="6">
    <location>
        <begin position="180"/>
        <end position="189"/>
    </location>
</feature>
<dbReference type="InterPro" id="IPR014284">
    <property type="entry name" value="RNA_pol_sigma-70_dom"/>
</dbReference>
<dbReference type="NCBIfam" id="TIGR02937">
    <property type="entry name" value="sigma70-ECF"/>
    <property type="match status" value="1"/>
</dbReference>
<gene>
    <name evidence="8" type="ORF">GCM10010469_05810</name>
</gene>
<evidence type="ECO:0000256" key="6">
    <source>
        <dbReference type="SAM" id="MobiDB-lite"/>
    </source>
</evidence>
<protein>
    <recommendedName>
        <fullName evidence="7">RNA polymerase sigma-70 domain-containing protein</fullName>
    </recommendedName>
</protein>
<dbReference type="InterPro" id="IPR000943">
    <property type="entry name" value="RNA_pol_sigma70"/>
</dbReference>
<dbReference type="PRINTS" id="PR00046">
    <property type="entry name" value="SIGMA70FCT"/>
</dbReference>
<evidence type="ECO:0000313" key="9">
    <source>
        <dbReference type="Proteomes" id="UP001500728"/>
    </source>
</evidence>
<accession>A0ABP6QR76</accession>
<keyword evidence="3" id="KW-0238">DNA-binding</keyword>
<dbReference type="PANTHER" id="PTHR30603">
    <property type="entry name" value="RNA POLYMERASE SIGMA FACTOR RPO"/>
    <property type="match status" value="1"/>
</dbReference>
<comment type="caution">
    <text evidence="8">The sequence shown here is derived from an EMBL/GenBank/DDBJ whole genome shotgun (WGS) entry which is preliminary data.</text>
</comment>
<reference evidence="9" key="1">
    <citation type="journal article" date="2019" name="Int. J. Syst. Evol. Microbiol.">
        <title>The Global Catalogue of Microorganisms (GCM) 10K type strain sequencing project: providing services to taxonomists for standard genome sequencing and annotation.</title>
        <authorList>
            <consortium name="The Broad Institute Genomics Platform"/>
            <consortium name="The Broad Institute Genome Sequencing Center for Infectious Disease"/>
            <person name="Wu L."/>
            <person name="Ma J."/>
        </authorList>
    </citation>
    <scope>NUCLEOTIDE SEQUENCE [LARGE SCALE GENOMIC DNA]</scope>
    <source>
        <strain evidence="9">JCM 9381</strain>
    </source>
</reference>
<keyword evidence="5" id="KW-0175">Coiled coil</keyword>